<gene>
    <name evidence="5" type="ORF">ATY89_06255</name>
    <name evidence="6" type="ORF">ATZ20_09280</name>
</gene>
<dbReference type="EMBL" id="CP013695">
    <property type="protein sequence ID" value="ALU32855.1"/>
    <property type="molecule type" value="Genomic_DNA"/>
</dbReference>
<proteinExistence type="predicted"/>
<dbReference type="EMBL" id="CP013694">
    <property type="protein sequence ID" value="ALU30594.1"/>
    <property type="molecule type" value="Genomic_DNA"/>
</dbReference>
<name>A0A0U2WWS6_9CREN</name>
<dbReference type="PaxDb" id="1435377-SUSAZ_11175"/>
<dbReference type="InterPro" id="IPR029499">
    <property type="entry name" value="PduO-typ"/>
</dbReference>
<dbReference type="PANTHER" id="PTHR12213">
    <property type="entry name" value="CORRINOID ADENOSYLTRANSFERASE"/>
    <property type="match status" value="1"/>
</dbReference>
<keyword evidence="1 5" id="KW-0808">Transferase</keyword>
<keyword evidence="2" id="KW-0547">Nucleotide-binding</keyword>
<keyword evidence="3" id="KW-0067">ATP-binding</keyword>
<evidence type="ECO:0000256" key="3">
    <source>
        <dbReference type="ARBA" id="ARBA00022840"/>
    </source>
</evidence>
<organism evidence="5 8">
    <name type="scientific">Sulfolobus acidocaldarius</name>
    <dbReference type="NCBI Taxonomy" id="2285"/>
    <lineage>
        <taxon>Archaea</taxon>
        <taxon>Thermoproteota</taxon>
        <taxon>Thermoprotei</taxon>
        <taxon>Sulfolobales</taxon>
        <taxon>Sulfolobaceae</taxon>
        <taxon>Sulfolobus</taxon>
    </lineage>
</organism>
<dbReference type="STRING" id="1435377.SUSAZ_11175"/>
<evidence type="ECO:0000256" key="1">
    <source>
        <dbReference type="ARBA" id="ARBA00022679"/>
    </source>
</evidence>
<evidence type="ECO:0000313" key="5">
    <source>
        <dbReference type="EMBL" id="ALU30594.1"/>
    </source>
</evidence>
<accession>A0A0U2WWS6</accession>
<sequence>MIMWYTGSGDSGKTRLPSGGEVWKDEDLVVALGDLDELNSSLGVVISLYPDIKEVLEAVQFDIFELSSEIAGFEMNFDEEKVKHVEKLIEEYSKTLEPIKNFVLPGGHIASSSLHLSRAICRRAERSIVRLLKTNRAKQIHEKYLNRLSTLLFILALYVNKKTNNPNVLWRKSIRH</sequence>
<dbReference type="AlphaFoldDB" id="A0A0U2WWS6"/>
<feature type="domain" description="Cobalamin adenosyltransferase-like" evidence="4">
    <location>
        <begin position="5"/>
        <end position="159"/>
    </location>
</feature>
<dbReference type="Gene3D" id="1.20.1200.10">
    <property type="entry name" value="Cobalamin adenosyltransferase-like"/>
    <property type="match status" value="1"/>
</dbReference>
<evidence type="ECO:0000313" key="6">
    <source>
        <dbReference type="EMBL" id="ALU32855.1"/>
    </source>
</evidence>
<dbReference type="NCBIfam" id="TIGR00636">
    <property type="entry name" value="PduO_Nterm"/>
    <property type="match status" value="1"/>
</dbReference>
<evidence type="ECO:0000313" key="8">
    <source>
        <dbReference type="Proteomes" id="UP000065473"/>
    </source>
</evidence>
<reference evidence="7 8" key="1">
    <citation type="submission" date="2015-12" db="EMBL/GenBank/DDBJ databases">
        <title>A stable core within a dynamic pangenome in Sulfolobus acidocaldarius.</title>
        <authorList>
            <person name="Anderson R."/>
            <person name="Kouris A."/>
            <person name="Seward C."/>
            <person name="Campbell K."/>
            <person name="Whitaker R."/>
        </authorList>
    </citation>
    <scope>NUCLEOTIDE SEQUENCE [LARGE SCALE GENOMIC DNA]</scope>
    <source>
        <strain evidence="5 8">GG12-C01-09</strain>
        <strain evidence="6 7">NG05B_CO5_07</strain>
    </source>
</reference>
<dbReference type="Proteomes" id="UP000060043">
    <property type="component" value="Chromosome"/>
</dbReference>
<dbReference type="GeneID" id="14552882"/>
<dbReference type="InterPro" id="IPR036451">
    <property type="entry name" value="CblAdoTrfase-like_sf"/>
</dbReference>
<dbReference type="SUPFAM" id="SSF89028">
    <property type="entry name" value="Cobalamin adenosyltransferase-like"/>
    <property type="match status" value="1"/>
</dbReference>
<evidence type="ECO:0000256" key="2">
    <source>
        <dbReference type="ARBA" id="ARBA00022741"/>
    </source>
</evidence>
<dbReference type="RefSeq" id="WP_048054438.1">
    <property type="nucleotide sequence ID" value="NZ_BHWZ01000006.1"/>
</dbReference>
<dbReference type="GO" id="GO:0008817">
    <property type="term" value="F:corrinoid adenosyltransferase activity"/>
    <property type="evidence" value="ECO:0007669"/>
    <property type="project" value="TreeGrafter"/>
</dbReference>
<dbReference type="GO" id="GO:0005524">
    <property type="term" value="F:ATP binding"/>
    <property type="evidence" value="ECO:0007669"/>
    <property type="project" value="UniProtKB-KW"/>
</dbReference>
<evidence type="ECO:0000313" key="7">
    <source>
        <dbReference type="Proteomes" id="UP000060043"/>
    </source>
</evidence>
<dbReference type="Pfam" id="PF01923">
    <property type="entry name" value="Cob_adeno_trans"/>
    <property type="match status" value="1"/>
</dbReference>
<dbReference type="PANTHER" id="PTHR12213:SF0">
    <property type="entry name" value="CORRINOID ADENOSYLTRANSFERASE MMAB"/>
    <property type="match status" value="1"/>
</dbReference>
<dbReference type="OrthoDB" id="4665at2157"/>
<evidence type="ECO:0000259" key="4">
    <source>
        <dbReference type="Pfam" id="PF01923"/>
    </source>
</evidence>
<dbReference type="InterPro" id="IPR016030">
    <property type="entry name" value="CblAdoTrfase-like"/>
</dbReference>
<protein>
    <submittedName>
        <fullName evidence="5">Cobalamin adenosyltransferase</fullName>
    </submittedName>
</protein>
<dbReference type="Proteomes" id="UP000065473">
    <property type="component" value="Chromosome"/>
</dbReference>